<dbReference type="InterPro" id="IPR036117">
    <property type="entry name" value="DhaL_dom_sf"/>
</dbReference>
<evidence type="ECO:0000313" key="5">
    <source>
        <dbReference type="Proteomes" id="UP000238392"/>
    </source>
</evidence>
<accession>A0A2T0WBF9</accession>
<name>A0A2T0WBF9_9RHOB</name>
<dbReference type="PANTHER" id="PTHR28629:SF4">
    <property type="entry name" value="TRIOKINASE_FMN CYCLASE"/>
    <property type="match status" value="1"/>
</dbReference>
<dbReference type="InterPro" id="IPR012737">
    <property type="entry name" value="DhaK_L_YcgS"/>
</dbReference>
<dbReference type="GO" id="GO:0019563">
    <property type="term" value="P:glycerol catabolic process"/>
    <property type="evidence" value="ECO:0007669"/>
    <property type="project" value="TreeGrafter"/>
</dbReference>
<dbReference type="PROSITE" id="PS51480">
    <property type="entry name" value="DHAL"/>
    <property type="match status" value="1"/>
</dbReference>
<keyword evidence="1" id="KW-0808">Transferase</keyword>
<gene>
    <name evidence="4" type="ORF">CLV74_12710</name>
</gene>
<dbReference type="OrthoDB" id="9800291at2"/>
<keyword evidence="5" id="KW-1185">Reference proteome</keyword>
<dbReference type="RefSeq" id="WP_106268558.1">
    <property type="nucleotide sequence ID" value="NZ_PVTQ01000027.1"/>
</dbReference>
<dbReference type="SMART" id="SM01120">
    <property type="entry name" value="Dak2"/>
    <property type="match status" value="1"/>
</dbReference>
<reference evidence="4 5" key="1">
    <citation type="submission" date="2018-03" db="EMBL/GenBank/DDBJ databases">
        <title>Genomic Encyclopedia of Archaeal and Bacterial Type Strains, Phase II (KMG-II): from individual species to whole genera.</title>
        <authorList>
            <person name="Goeker M."/>
        </authorList>
    </citation>
    <scope>NUCLEOTIDE SEQUENCE [LARGE SCALE GENOMIC DNA]</scope>
    <source>
        <strain evidence="4 5">DSM 100212</strain>
    </source>
</reference>
<dbReference type="NCBIfam" id="TIGR02365">
    <property type="entry name" value="dha_L_ycgS"/>
    <property type="match status" value="1"/>
</dbReference>
<comment type="caution">
    <text evidence="4">The sequence shown here is derived from an EMBL/GenBank/DDBJ whole genome shotgun (WGS) entry which is preliminary data.</text>
</comment>
<protein>
    <submittedName>
        <fullName evidence="4">Dihydroxyacetone kinase-like protein</fullName>
    </submittedName>
</protein>
<dbReference type="Gene3D" id="1.25.40.340">
    <property type="match status" value="1"/>
</dbReference>
<keyword evidence="2 4" id="KW-0418">Kinase</keyword>
<dbReference type="Pfam" id="PF02734">
    <property type="entry name" value="Dak2"/>
    <property type="match status" value="1"/>
</dbReference>
<dbReference type="FunFam" id="1.25.40.340:FF:000002">
    <property type="entry name" value="Dihydroxyacetone kinase, L subunit"/>
    <property type="match status" value="1"/>
</dbReference>
<feature type="domain" description="DhaL" evidence="3">
    <location>
        <begin position="7"/>
        <end position="209"/>
    </location>
</feature>
<evidence type="ECO:0000259" key="3">
    <source>
        <dbReference type="PROSITE" id="PS51480"/>
    </source>
</evidence>
<dbReference type="SUPFAM" id="SSF101473">
    <property type="entry name" value="DhaL-like"/>
    <property type="match status" value="1"/>
</dbReference>
<evidence type="ECO:0000313" key="4">
    <source>
        <dbReference type="EMBL" id="PRY84038.1"/>
    </source>
</evidence>
<evidence type="ECO:0000256" key="2">
    <source>
        <dbReference type="ARBA" id="ARBA00022777"/>
    </source>
</evidence>
<sequence>MTQIDSAFLIRFFRLASEQLEADRSYLCKLDGAIGDGDHGTSMALGFAAVVERLRRPLMPEPPTPDAILTEAAKAFLSEVGATVGPLYASAFLSGAKCLAAGPLETRQIGTLIRAFADGIRTRGKAETGDKTMLDVWYPAALAAENACGDGAALADILTAITEAATAGRDSTGPMIASRGRAARLNERSIGHIDPGAASAALILSVLPEVIL</sequence>
<dbReference type="Proteomes" id="UP000238392">
    <property type="component" value="Unassembled WGS sequence"/>
</dbReference>
<dbReference type="InterPro" id="IPR004007">
    <property type="entry name" value="DhaL_dom"/>
</dbReference>
<dbReference type="EMBL" id="PVTQ01000027">
    <property type="protein sequence ID" value="PRY84038.1"/>
    <property type="molecule type" value="Genomic_DNA"/>
</dbReference>
<dbReference type="InterPro" id="IPR050861">
    <property type="entry name" value="Dihydroxyacetone_Kinase"/>
</dbReference>
<dbReference type="GO" id="GO:0004371">
    <property type="term" value="F:glycerone kinase activity"/>
    <property type="evidence" value="ECO:0007669"/>
    <property type="project" value="InterPro"/>
</dbReference>
<dbReference type="PANTHER" id="PTHR28629">
    <property type="entry name" value="TRIOKINASE/FMN CYCLASE"/>
    <property type="match status" value="1"/>
</dbReference>
<dbReference type="AlphaFoldDB" id="A0A2T0WBF9"/>
<proteinExistence type="predicted"/>
<evidence type="ECO:0000256" key="1">
    <source>
        <dbReference type="ARBA" id="ARBA00022679"/>
    </source>
</evidence>
<organism evidence="4 5">
    <name type="scientific">Donghicola tyrosinivorans</name>
    <dbReference type="NCBI Taxonomy" id="1652492"/>
    <lineage>
        <taxon>Bacteria</taxon>
        <taxon>Pseudomonadati</taxon>
        <taxon>Pseudomonadota</taxon>
        <taxon>Alphaproteobacteria</taxon>
        <taxon>Rhodobacterales</taxon>
        <taxon>Roseobacteraceae</taxon>
        <taxon>Donghicola</taxon>
    </lineage>
</organism>
<dbReference type="GO" id="GO:0005829">
    <property type="term" value="C:cytosol"/>
    <property type="evidence" value="ECO:0007669"/>
    <property type="project" value="TreeGrafter"/>
</dbReference>